<dbReference type="EMBL" id="CP003169">
    <property type="protein sequence ID" value="AEV72838.1"/>
    <property type="molecule type" value="Genomic_DNA"/>
</dbReference>
<dbReference type="RefSeq" id="WP_014210650.1">
    <property type="nucleotide sequence ID" value="NC_016604.1"/>
</dbReference>
<dbReference type="KEGG" id="mrh:MycrhN_2247"/>
<name>G8RT26_MYCRN</name>
<dbReference type="PATRIC" id="fig|710685.3.peg.2248"/>
<sequence length="116" mass="12078">MSKQRGRAAVSGVGLGLVWAVAATIPTAAALPGVAPSLSPRVEQPCDDFDKLAYDPAVGQIVCDGSQWSLSVQPVGVQHIGSPCMPDQINSQFATSDDGYLIYCPGTTGVWGLYQP</sequence>
<reference evidence="1 2" key="1">
    <citation type="submission" date="2011-12" db="EMBL/GenBank/DDBJ databases">
        <title>Complete sequence of Mycobacterium rhodesiae NBB3.</title>
        <authorList>
            <consortium name="US DOE Joint Genome Institute"/>
            <person name="Lucas S."/>
            <person name="Han J."/>
            <person name="Lapidus A."/>
            <person name="Cheng J.-F."/>
            <person name="Goodwin L."/>
            <person name="Pitluck S."/>
            <person name="Peters L."/>
            <person name="Mikhailova N."/>
            <person name="Gu W."/>
            <person name="Detter J.C."/>
            <person name="Han C."/>
            <person name="Tapia R."/>
            <person name="Land M."/>
            <person name="Hauser L."/>
            <person name="Kyrpides N."/>
            <person name="Ivanova N."/>
            <person name="Pagani I."/>
            <person name="Mattes T."/>
            <person name="Holmes A."/>
            <person name="Rutledge P."/>
            <person name="Paulsen I."/>
            <person name="Coleman N."/>
            <person name="Woyke T."/>
        </authorList>
    </citation>
    <scope>NUCLEOTIDE SEQUENCE [LARGE SCALE GENOMIC DNA]</scope>
    <source>
        <strain evidence="1 2">NBB3</strain>
    </source>
</reference>
<evidence type="ECO:0000313" key="1">
    <source>
        <dbReference type="EMBL" id="AEV72838.1"/>
    </source>
</evidence>
<dbReference type="AlphaFoldDB" id="G8RT26"/>
<keyword evidence="2" id="KW-1185">Reference proteome</keyword>
<proteinExistence type="predicted"/>
<gene>
    <name evidence="1" type="ordered locus">MycrhN_2247</name>
</gene>
<accession>G8RT26</accession>
<dbReference type="Proteomes" id="UP000005442">
    <property type="component" value="Chromosome"/>
</dbReference>
<evidence type="ECO:0000313" key="2">
    <source>
        <dbReference type="Proteomes" id="UP000005442"/>
    </source>
</evidence>
<dbReference type="HOGENOM" id="CLU_2094158_0_0_11"/>
<protein>
    <submittedName>
        <fullName evidence="1">Uncharacterized protein</fullName>
    </submittedName>
</protein>
<organism evidence="1 2">
    <name type="scientific">Mycolicibacterium rhodesiae (strain NBB3)</name>
    <name type="common">Mycobacterium rhodesiae</name>
    <dbReference type="NCBI Taxonomy" id="710685"/>
    <lineage>
        <taxon>Bacteria</taxon>
        <taxon>Bacillati</taxon>
        <taxon>Actinomycetota</taxon>
        <taxon>Actinomycetes</taxon>
        <taxon>Mycobacteriales</taxon>
        <taxon>Mycobacteriaceae</taxon>
        <taxon>Mycolicibacterium</taxon>
    </lineage>
</organism>